<sequence length="244" mass="28473">MEDKVDYSNTIIYKISCKDTSVTDLYVGHTINFVQRQLAHKYSCTNDKSSNHSCKLYQTIRQNGGWNNWTMNIVNFFNCASKTEAREKEQEYYKSLGANLNSVEPLSIKPKIKCKNKIVMKEPTSQKYTCNICKYSTSRKSQYDRHLSTSKHKSKITLLNNISNTKTKEYKCVCGKIYRYDSGYYRHKRTCNKKNVCENKEVNLVSMYNELKQVMCDILKNVKQIKTESSNDTEKNAIFNNDNI</sequence>
<protein>
    <recommendedName>
        <fullName evidence="1">GIY-YIG domain-containing protein</fullName>
    </recommendedName>
</protein>
<organism evidence="2">
    <name type="scientific">viral metagenome</name>
    <dbReference type="NCBI Taxonomy" id="1070528"/>
    <lineage>
        <taxon>unclassified sequences</taxon>
        <taxon>metagenomes</taxon>
        <taxon>organismal metagenomes</taxon>
    </lineage>
</organism>
<evidence type="ECO:0000259" key="1">
    <source>
        <dbReference type="Pfam" id="PF01541"/>
    </source>
</evidence>
<proteinExistence type="predicted"/>
<feature type="domain" description="GIY-YIG" evidence="1">
    <location>
        <begin position="11"/>
        <end position="95"/>
    </location>
</feature>
<evidence type="ECO:0000313" key="2">
    <source>
        <dbReference type="EMBL" id="QHT88915.1"/>
    </source>
</evidence>
<dbReference type="SUPFAM" id="SSF82771">
    <property type="entry name" value="GIY-YIG endonuclease"/>
    <property type="match status" value="1"/>
</dbReference>
<name>A0A6C0I935_9ZZZZ</name>
<dbReference type="InterPro" id="IPR000305">
    <property type="entry name" value="GIY-YIG_endonuc"/>
</dbReference>
<dbReference type="AlphaFoldDB" id="A0A6C0I935"/>
<accession>A0A6C0I935</accession>
<reference evidence="2" key="1">
    <citation type="journal article" date="2020" name="Nature">
        <title>Giant virus diversity and host interactions through global metagenomics.</title>
        <authorList>
            <person name="Schulz F."/>
            <person name="Roux S."/>
            <person name="Paez-Espino D."/>
            <person name="Jungbluth S."/>
            <person name="Walsh D.A."/>
            <person name="Denef V.J."/>
            <person name="McMahon K.D."/>
            <person name="Konstantinidis K.T."/>
            <person name="Eloe-Fadrosh E.A."/>
            <person name="Kyrpides N.C."/>
            <person name="Woyke T."/>
        </authorList>
    </citation>
    <scope>NUCLEOTIDE SEQUENCE</scope>
    <source>
        <strain evidence="2">GVMAG-M-3300023184-51</strain>
    </source>
</reference>
<dbReference type="Gene3D" id="3.30.160.60">
    <property type="entry name" value="Classic Zinc Finger"/>
    <property type="match status" value="1"/>
</dbReference>
<dbReference type="Pfam" id="PF01541">
    <property type="entry name" value="GIY-YIG"/>
    <property type="match status" value="1"/>
</dbReference>
<dbReference type="InterPro" id="IPR035901">
    <property type="entry name" value="GIY-YIG_endonuc_sf"/>
</dbReference>
<dbReference type="EMBL" id="MN740126">
    <property type="protein sequence ID" value="QHT88915.1"/>
    <property type="molecule type" value="Genomic_DNA"/>
</dbReference>